<dbReference type="RefSeq" id="WP_106130042.1">
    <property type="nucleotide sequence ID" value="NZ_PVZG01000018.1"/>
</dbReference>
<evidence type="ECO:0000256" key="1">
    <source>
        <dbReference type="ARBA" id="ARBA00022553"/>
    </source>
</evidence>
<evidence type="ECO:0000313" key="8">
    <source>
        <dbReference type="EMBL" id="PRY21973.1"/>
    </source>
</evidence>
<comment type="caution">
    <text evidence="8">The sequence shown here is derived from an EMBL/GenBank/DDBJ whole genome shotgun (WGS) entry which is preliminary data.</text>
</comment>
<feature type="modified residue" description="4-aspartylphosphate" evidence="6">
    <location>
        <position position="52"/>
    </location>
</feature>
<dbReference type="InterPro" id="IPR001789">
    <property type="entry name" value="Sig_transdc_resp-reg_receiver"/>
</dbReference>
<dbReference type="OrthoDB" id="3197131at2"/>
<dbReference type="Pfam" id="PF00072">
    <property type="entry name" value="Response_reg"/>
    <property type="match status" value="1"/>
</dbReference>
<dbReference type="PANTHER" id="PTHR48111:SF1">
    <property type="entry name" value="TWO-COMPONENT RESPONSE REGULATOR ORR33"/>
    <property type="match status" value="1"/>
</dbReference>
<accession>A0A2T0RLI7</accession>
<dbReference type="InterPro" id="IPR039420">
    <property type="entry name" value="WalR-like"/>
</dbReference>
<evidence type="ECO:0000256" key="5">
    <source>
        <dbReference type="ARBA" id="ARBA00023163"/>
    </source>
</evidence>
<dbReference type="GO" id="GO:0000156">
    <property type="term" value="F:phosphorelay response regulator activity"/>
    <property type="evidence" value="ECO:0007669"/>
    <property type="project" value="TreeGrafter"/>
</dbReference>
<evidence type="ECO:0000256" key="4">
    <source>
        <dbReference type="ARBA" id="ARBA00023125"/>
    </source>
</evidence>
<keyword evidence="1 6" id="KW-0597">Phosphoprotein</keyword>
<dbReference type="Proteomes" id="UP000239209">
    <property type="component" value="Unassembled WGS sequence"/>
</dbReference>
<evidence type="ECO:0000313" key="9">
    <source>
        <dbReference type="Proteomes" id="UP000239209"/>
    </source>
</evidence>
<protein>
    <submittedName>
        <fullName evidence="8">Two-component system phosphate regulon response regulator PhoB</fullName>
    </submittedName>
</protein>
<dbReference type="InterPro" id="IPR011006">
    <property type="entry name" value="CheY-like_superfamily"/>
</dbReference>
<dbReference type="Gene3D" id="3.40.50.2300">
    <property type="match status" value="1"/>
</dbReference>
<dbReference type="GO" id="GO:0000976">
    <property type="term" value="F:transcription cis-regulatory region binding"/>
    <property type="evidence" value="ECO:0007669"/>
    <property type="project" value="TreeGrafter"/>
</dbReference>
<dbReference type="PROSITE" id="PS50110">
    <property type="entry name" value="RESPONSE_REGULATORY"/>
    <property type="match status" value="1"/>
</dbReference>
<gene>
    <name evidence="8" type="ORF">CLV70_11838</name>
</gene>
<evidence type="ECO:0000259" key="7">
    <source>
        <dbReference type="PROSITE" id="PS50110"/>
    </source>
</evidence>
<evidence type="ECO:0000256" key="2">
    <source>
        <dbReference type="ARBA" id="ARBA00023012"/>
    </source>
</evidence>
<dbReference type="AlphaFoldDB" id="A0A2T0RLI7"/>
<reference evidence="8 9" key="1">
    <citation type="submission" date="2018-03" db="EMBL/GenBank/DDBJ databases">
        <title>Genomic Encyclopedia of Archaeal and Bacterial Type Strains, Phase II (KMG-II): from individual species to whole genera.</title>
        <authorList>
            <person name="Goeker M."/>
        </authorList>
    </citation>
    <scope>NUCLEOTIDE SEQUENCE [LARGE SCALE GENOMIC DNA]</scope>
    <source>
        <strain evidence="8 9">DSM 45348</strain>
    </source>
</reference>
<keyword evidence="9" id="KW-1185">Reference proteome</keyword>
<keyword evidence="5" id="KW-0804">Transcription</keyword>
<dbReference type="FunFam" id="3.40.50.2300:FF:000001">
    <property type="entry name" value="DNA-binding response regulator PhoB"/>
    <property type="match status" value="1"/>
</dbReference>
<organism evidence="8 9">
    <name type="scientific">Pseudosporangium ferrugineum</name>
    <dbReference type="NCBI Taxonomy" id="439699"/>
    <lineage>
        <taxon>Bacteria</taxon>
        <taxon>Bacillati</taxon>
        <taxon>Actinomycetota</taxon>
        <taxon>Actinomycetes</taxon>
        <taxon>Micromonosporales</taxon>
        <taxon>Micromonosporaceae</taxon>
        <taxon>Pseudosporangium</taxon>
    </lineage>
</organism>
<dbReference type="CDD" id="cd17574">
    <property type="entry name" value="REC_OmpR"/>
    <property type="match status" value="1"/>
</dbReference>
<keyword evidence="2" id="KW-0902">Two-component regulatory system</keyword>
<dbReference type="GO" id="GO:0006355">
    <property type="term" value="P:regulation of DNA-templated transcription"/>
    <property type="evidence" value="ECO:0007669"/>
    <property type="project" value="TreeGrafter"/>
</dbReference>
<dbReference type="SMART" id="SM00448">
    <property type="entry name" value="REC"/>
    <property type="match status" value="1"/>
</dbReference>
<name>A0A2T0RLI7_9ACTN</name>
<keyword evidence="4" id="KW-0238">DNA-binding</keyword>
<dbReference type="PANTHER" id="PTHR48111">
    <property type="entry name" value="REGULATOR OF RPOS"/>
    <property type="match status" value="1"/>
</dbReference>
<evidence type="ECO:0000256" key="6">
    <source>
        <dbReference type="PROSITE-ProRule" id="PRU00169"/>
    </source>
</evidence>
<dbReference type="GO" id="GO:0005829">
    <property type="term" value="C:cytosol"/>
    <property type="evidence" value="ECO:0007669"/>
    <property type="project" value="TreeGrafter"/>
</dbReference>
<dbReference type="GO" id="GO:0032993">
    <property type="term" value="C:protein-DNA complex"/>
    <property type="evidence" value="ECO:0007669"/>
    <property type="project" value="TreeGrafter"/>
</dbReference>
<dbReference type="SUPFAM" id="SSF52172">
    <property type="entry name" value="CheY-like"/>
    <property type="match status" value="1"/>
</dbReference>
<evidence type="ECO:0000256" key="3">
    <source>
        <dbReference type="ARBA" id="ARBA00023015"/>
    </source>
</evidence>
<keyword evidence="3" id="KW-0805">Transcription regulation</keyword>
<sequence length="124" mass="13625">MSTILLVEDDPDIRHLVAYKLHKAGLDVVGVSDGAAALRQARSRPPDLVLLDVRMPRMSGLDVCRELRAGPLRADVPIIMLTARARPQDLEQGYAAGATDYIVKPFSPRELLERVESALARVAR</sequence>
<proteinExistence type="predicted"/>
<dbReference type="EMBL" id="PVZG01000018">
    <property type="protein sequence ID" value="PRY21973.1"/>
    <property type="molecule type" value="Genomic_DNA"/>
</dbReference>
<feature type="domain" description="Response regulatory" evidence="7">
    <location>
        <begin position="3"/>
        <end position="119"/>
    </location>
</feature>